<keyword evidence="4" id="KW-1185">Reference proteome</keyword>
<evidence type="ECO:0000313" key="4">
    <source>
        <dbReference type="Proteomes" id="UP000521199"/>
    </source>
</evidence>
<dbReference type="Proteomes" id="UP000521199">
    <property type="component" value="Unassembled WGS sequence"/>
</dbReference>
<dbReference type="AlphaFoldDB" id="A0A7W8D7M0"/>
<feature type="domain" description="DUF4139" evidence="2">
    <location>
        <begin position="192"/>
        <end position="489"/>
    </location>
</feature>
<feature type="signal peptide" evidence="1">
    <location>
        <begin position="1"/>
        <end position="23"/>
    </location>
</feature>
<comment type="caution">
    <text evidence="3">The sequence shown here is derived from an EMBL/GenBank/DDBJ whole genome shotgun (WGS) entry which is preliminary data.</text>
</comment>
<evidence type="ECO:0000313" key="3">
    <source>
        <dbReference type="EMBL" id="MBB5209414.1"/>
    </source>
</evidence>
<keyword evidence="1" id="KW-0732">Signal</keyword>
<sequence length="494" mass="52422">MRIAPLASATLIALASHAAAAQADTRGATITLYSGDYETLAAGHGGVPAPGFALVRDTFDASLQRGNNEITRSGFPASIDSAAVQLLPQGSGVAVASQRFDFALADQDELLRRSIGKQITVVQAVGTAEKTYTGTLVAAGNGLTIADPSGGIRVLSNYSSFLLAQLPEGVSAQPTLRWNIASDRSGRETFALDYPTGGLAWRAEYLATVSGAGSDCRMDFDGAAQIVNRSGASFDDAAVTLVAGEPNVQRAGKTMAYDRMEMRAMAAAPAPEPQASGEYHAYTLPERVDLPDGSVQRATLLDGARDVRCTRRYETRSPMQYYRPGAPIIEPQFGATGTQPVQAMLAFDNDKASRLGMPLPAGRLRVYEAGASGNAFLGEAALDHTAAGRKVDVALGQAFDLQAERTQKELRLAEDRLSLTETIEIAVTNAKPEAATVRVLEALPRWSDWDIVESSVPSTRSDAQTVAFELPVPAGGKATVRYVVRYRWPASVKP</sequence>
<protein>
    <recommendedName>
        <fullName evidence="2">DUF4139 domain-containing protein</fullName>
    </recommendedName>
</protein>
<dbReference type="PANTHER" id="PTHR38075:SF1">
    <property type="entry name" value="DUF4139 DOMAIN-CONTAINING PROTEIN"/>
    <property type="match status" value="1"/>
</dbReference>
<proteinExistence type="predicted"/>
<organism evidence="3 4">
    <name type="scientific">Chiayiivirga flava</name>
    <dbReference type="NCBI Taxonomy" id="659595"/>
    <lineage>
        <taxon>Bacteria</taxon>
        <taxon>Pseudomonadati</taxon>
        <taxon>Pseudomonadota</taxon>
        <taxon>Gammaproteobacteria</taxon>
        <taxon>Lysobacterales</taxon>
        <taxon>Lysobacteraceae</taxon>
        <taxon>Chiayiivirga</taxon>
    </lineage>
</organism>
<dbReference type="PANTHER" id="PTHR38075">
    <property type="entry name" value="DUF4139 DOMAIN-CONTAINING PROTEIN"/>
    <property type="match status" value="1"/>
</dbReference>
<reference evidence="3 4" key="1">
    <citation type="submission" date="2020-08" db="EMBL/GenBank/DDBJ databases">
        <title>Genomic Encyclopedia of Type Strains, Phase IV (KMG-IV): sequencing the most valuable type-strain genomes for metagenomic binning, comparative biology and taxonomic classification.</title>
        <authorList>
            <person name="Goeker M."/>
        </authorList>
    </citation>
    <scope>NUCLEOTIDE SEQUENCE [LARGE SCALE GENOMIC DNA]</scope>
    <source>
        <strain evidence="3 4">DSM 24163</strain>
    </source>
</reference>
<dbReference type="InterPro" id="IPR037291">
    <property type="entry name" value="DUF4139"/>
</dbReference>
<evidence type="ECO:0000259" key="2">
    <source>
        <dbReference type="Pfam" id="PF13598"/>
    </source>
</evidence>
<dbReference type="RefSeq" id="WP_183961954.1">
    <property type="nucleotide sequence ID" value="NZ_JACHHP010000006.1"/>
</dbReference>
<dbReference type="EMBL" id="JACHHP010000006">
    <property type="protein sequence ID" value="MBB5209414.1"/>
    <property type="molecule type" value="Genomic_DNA"/>
</dbReference>
<evidence type="ECO:0000256" key="1">
    <source>
        <dbReference type="SAM" id="SignalP"/>
    </source>
</evidence>
<name>A0A7W8D7M0_9GAMM</name>
<dbReference type="Pfam" id="PF13598">
    <property type="entry name" value="DUF4139"/>
    <property type="match status" value="1"/>
</dbReference>
<accession>A0A7W8D7M0</accession>
<feature type="chain" id="PRO_5030728629" description="DUF4139 domain-containing protein" evidence="1">
    <location>
        <begin position="24"/>
        <end position="494"/>
    </location>
</feature>
<gene>
    <name evidence="3" type="ORF">HNQ52_002983</name>
</gene>